<dbReference type="InterPro" id="IPR004793">
    <property type="entry name" value="Desulfoferrodoxin_rbo"/>
</dbReference>
<evidence type="ECO:0000256" key="3">
    <source>
        <dbReference type="ARBA" id="ARBA00005941"/>
    </source>
</evidence>
<evidence type="ECO:0000256" key="2">
    <source>
        <dbReference type="ARBA" id="ARBA00001973"/>
    </source>
</evidence>
<dbReference type="CDD" id="cd00974">
    <property type="entry name" value="DSRD"/>
    <property type="match status" value="1"/>
</dbReference>
<keyword evidence="16" id="KW-1185">Reference proteome</keyword>
<name>A0ABW8T9U2_9CLOT</name>
<dbReference type="NCBIfam" id="TIGR00319">
    <property type="entry name" value="desulf_FeS4"/>
    <property type="match status" value="1"/>
</dbReference>
<dbReference type="InterPro" id="IPR036073">
    <property type="entry name" value="Desulfoferrodoxin_Fe-bd_dom_sf"/>
</dbReference>
<comment type="cofactor">
    <cofactor evidence="1">
        <name>Fe(3+)</name>
        <dbReference type="ChEBI" id="CHEBI:29034"/>
    </cofactor>
</comment>
<protein>
    <recommendedName>
        <fullName evidence="5">Desulfoferrodoxin</fullName>
        <ecNumber evidence="4">1.15.1.2</ecNumber>
    </recommendedName>
    <alternativeName>
        <fullName evidence="11">Superoxide reductase</fullName>
    </alternativeName>
</protein>
<dbReference type="NCBIfam" id="TIGR00332">
    <property type="entry name" value="neela_ferrous"/>
    <property type="match status" value="1"/>
</dbReference>
<gene>
    <name evidence="15" type="ORF">ACJDT4_00605</name>
</gene>
<comment type="catalytic activity">
    <reaction evidence="12">
        <text>reduced [rubredoxin] + superoxide + 2 H(+) = oxidized [rubredoxin] + H2O2</text>
        <dbReference type="Rhea" id="RHEA:21324"/>
        <dbReference type="Rhea" id="RHEA-COMP:10302"/>
        <dbReference type="Rhea" id="RHEA-COMP:10303"/>
        <dbReference type="ChEBI" id="CHEBI:15378"/>
        <dbReference type="ChEBI" id="CHEBI:16240"/>
        <dbReference type="ChEBI" id="CHEBI:18421"/>
        <dbReference type="ChEBI" id="CHEBI:29033"/>
        <dbReference type="ChEBI" id="CHEBI:29034"/>
        <dbReference type="EC" id="1.15.1.2"/>
    </reaction>
</comment>
<dbReference type="Proteomes" id="UP001623592">
    <property type="component" value="Unassembled WGS sequence"/>
</dbReference>
<dbReference type="InterPro" id="IPR004462">
    <property type="entry name" value="Desulfoferrodoxin_N"/>
</dbReference>
<comment type="function">
    <text evidence="10">Catalyzes the one-electron reduction of superoxide anion radical to hydrogen peroxide at a nonheme ferrous iron center. Plays a fundamental role in case of oxidative stress via its superoxide detoxification activity.</text>
</comment>
<organism evidence="15 16">
    <name type="scientific">Clostridium neuense</name>
    <dbReference type="NCBI Taxonomy" id="1728934"/>
    <lineage>
        <taxon>Bacteria</taxon>
        <taxon>Bacillati</taxon>
        <taxon>Bacillota</taxon>
        <taxon>Clostridia</taxon>
        <taxon>Eubacteriales</taxon>
        <taxon>Clostridiaceae</taxon>
        <taxon>Clostridium</taxon>
    </lineage>
</organism>
<dbReference type="InterPro" id="IPR051233">
    <property type="entry name" value="Desulfoferrodoxin_SOR"/>
</dbReference>
<proteinExistence type="inferred from homology"/>
<dbReference type="InterPro" id="IPR002742">
    <property type="entry name" value="Desulfoferrodoxin_Fe-bd_dom"/>
</dbReference>
<dbReference type="RefSeq" id="WP_406785584.1">
    <property type="nucleotide sequence ID" value="NZ_JBJIAA010000001.1"/>
</dbReference>
<evidence type="ECO:0000256" key="9">
    <source>
        <dbReference type="ARBA" id="ARBA00023004"/>
    </source>
</evidence>
<evidence type="ECO:0000256" key="5">
    <source>
        <dbReference type="ARBA" id="ARBA00014839"/>
    </source>
</evidence>
<evidence type="ECO:0000313" key="15">
    <source>
        <dbReference type="EMBL" id="MFL0248906.1"/>
    </source>
</evidence>
<evidence type="ECO:0000256" key="11">
    <source>
        <dbReference type="ARBA" id="ARBA00031398"/>
    </source>
</evidence>
<dbReference type="NCBIfam" id="TIGR00320">
    <property type="entry name" value="dfx_rbo"/>
    <property type="match status" value="1"/>
</dbReference>
<dbReference type="EC" id="1.15.1.2" evidence="4"/>
<feature type="domain" description="Desulfoferrodoxin N-terminal" evidence="14">
    <location>
        <begin position="2"/>
        <end position="36"/>
    </location>
</feature>
<dbReference type="CDD" id="cd03171">
    <property type="entry name" value="SORL_Dfx_classI"/>
    <property type="match status" value="1"/>
</dbReference>
<keyword evidence="6" id="KW-0813">Transport</keyword>
<comment type="similarity">
    <text evidence="3">Belongs to the desulfoferrodoxin family.</text>
</comment>
<evidence type="ECO:0000259" key="14">
    <source>
        <dbReference type="Pfam" id="PF06397"/>
    </source>
</evidence>
<evidence type="ECO:0000259" key="13">
    <source>
        <dbReference type="Pfam" id="PF01880"/>
    </source>
</evidence>
<dbReference type="Pfam" id="PF01880">
    <property type="entry name" value="Desulfoferrodox"/>
    <property type="match status" value="1"/>
</dbReference>
<feature type="domain" description="Desulfoferrodoxin ferrous iron-binding" evidence="13">
    <location>
        <begin position="42"/>
        <end position="123"/>
    </location>
</feature>
<evidence type="ECO:0000256" key="1">
    <source>
        <dbReference type="ARBA" id="ARBA00001965"/>
    </source>
</evidence>
<dbReference type="SUPFAM" id="SSF57802">
    <property type="entry name" value="Rubredoxin-like"/>
    <property type="match status" value="1"/>
</dbReference>
<evidence type="ECO:0000256" key="6">
    <source>
        <dbReference type="ARBA" id="ARBA00022448"/>
    </source>
</evidence>
<comment type="cofactor">
    <cofactor evidence="2">
        <name>Cu(2+)</name>
        <dbReference type="ChEBI" id="CHEBI:29036"/>
    </cofactor>
</comment>
<accession>A0ABW8T9U2</accession>
<keyword evidence="7" id="KW-0479">Metal-binding</keyword>
<keyword evidence="8" id="KW-0249">Electron transport</keyword>
<dbReference type="EMBL" id="JBJIAA010000001">
    <property type="protein sequence ID" value="MFL0248906.1"/>
    <property type="molecule type" value="Genomic_DNA"/>
</dbReference>
<sequence length="124" mass="14195">MTELRQIYKCPICGNMVEVVHKAGGTLVCCGKPMVLVSENTVDAAVEKHVPVIEKIEGGVLVKVGEVEHPMLEEHHIEWIEIHTENKVYRKYLKPGEKPQAEFKIDEEVLYAREYCNVHGLWKK</sequence>
<dbReference type="Gene3D" id="2.20.28.100">
    <property type="entry name" value="Desulphoferrodoxin, N-terminal domain"/>
    <property type="match status" value="1"/>
</dbReference>
<dbReference type="Pfam" id="PF06397">
    <property type="entry name" value="Desulfoferrod_N"/>
    <property type="match status" value="1"/>
</dbReference>
<evidence type="ECO:0000256" key="4">
    <source>
        <dbReference type="ARBA" id="ARBA00012679"/>
    </source>
</evidence>
<evidence type="ECO:0000313" key="16">
    <source>
        <dbReference type="Proteomes" id="UP001623592"/>
    </source>
</evidence>
<evidence type="ECO:0000256" key="8">
    <source>
        <dbReference type="ARBA" id="ARBA00022982"/>
    </source>
</evidence>
<dbReference type="InterPro" id="IPR038094">
    <property type="entry name" value="Desulfoferrodoxin_N_sf"/>
</dbReference>
<comment type="caution">
    <text evidence="15">The sequence shown here is derived from an EMBL/GenBank/DDBJ whole genome shotgun (WGS) entry which is preliminary data.</text>
</comment>
<dbReference type="PANTHER" id="PTHR36541">
    <property type="entry name" value="SUPEROXIDE REDUCTASE-RELATED"/>
    <property type="match status" value="1"/>
</dbReference>
<evidence type="ECO:0000256" key="10">
    <source>
        <dbReference type="ARBA" id="ARBA00024690"/>
    </source>
</evidence>
<evidence type="ECO:0000256" key="12">
    <source>
        <dbReference type="ARBA" id="ARBA00047448"/>
    </source>
</evidence>
<dbReference type="PANTHER" id="PTHR36541:SF1">
    <property type="entry name" value="SUPEROXIDE REDUCTASE-RELATED"/>
    <property type="match status" value="1"/>
</dbReference>
<dbReference type="Gene3D" id="2.60.40.730">
    <property type="entry name" value="SOR catalytic domain"/>
    <property type="match status" value="1"/>
</dbReference>
<evidence type="ECO:0000256" key="7">
    <source>
        <dbReference type="ARBA" id="ARBA00022723"/>
    </source>
</evidence>
<reference evidence="15 16" key="1">
    <citation type="submission" date="2024-11" db="EMBL/GenBank/DDBJ databases">
        <authorList>
            <person name="Heng Y.C."/>
            <person name="Lim A.C.H."/>
            <person name="Lee J.K.Y."/>
            <person name="Kittelmann S."/>
        </authorList>
    </citation>
    <scope>NUCLEOTIDE SEQUENCE [LARGE SCALE GENOMIC DNA]</scope>
    <source>
        <strain evidence="15 16">WILCCON 0114</strain>
    </source>
</reference>
<keyword evidence="9" id="KW-0408">Iron</keyword>
<dbReference type="SUPFAM" id="SSF49367">
    <property type="entry name" value="Superoxide reductase-like"/>
    <property type="match status" value="1"/>
</dbReference>